<evidence type="ECO:0000259" key="13">
    <source>
        <dbReference type="Pfam" id="PF00291"/>
    </source>
</evidence>
<dbReference type="EC" id="4.2.1.20" evidence="12"/>
<dbReference type="InterPro" id="IPR006654">
    <property type="entry name" value="Trp_synth_beta"/>
</dbReference>
<dbReference type="EMBL" id="CP009515">
    <property type="protein sequence ID" value="AKB75045.1"/>
    <property type="molecule type" value="Genomic_DNA"/>
</dbReference>
<dbReference type="PANTHER" id="PTHR48077">
    <property type="entry name" value="TRYPTOPHAN SYNTHASE-RELATED"/>
    <property type="match status" value="1"/>
</dbReference>
<dbReference type="PROSITE" id="PS00168">
    <property type="entry name" value="TRP_SYNTHASE_BETA"/>
    <property type="match status" value="1"/>
</dbReference>
<evidence type="ECO:0000256" key="7">
    <source>
        <dbReference type="ARBA" id="ARBA00022822"/>
    </source>
</evidence>
<comment type="function">
    <text evidence="2 12">The beta subunit is responsible for the synthesis of L-tryptophan from indole and L-serine.</text>
</comment>
<evidence type="ECO:0000256" key="4">
    <source>
        <dbReference type="ARBA" id="ARBA00009982"/>
    </source>
</evidence>
<dbReference type="FunFam" id="3.40.50.1100:FF:000004">
    <property type="entry name" value="Tryptophan synthase beta chain"/>
    <property type="match status" value="1"/>
</dbReference>
<feature type="domain" description="Tryptophan synthase beta chain-like PALP" evidence="13">
    <location>
        <begin position="135"/>
        <end position="463"/>
    </location>
</feature>
<feature type="modified residue" description="N6-(pyridoxal phosphate)lysine" evidence="12">
    <location>
        <position position="169"/>
    </location>
</feature>
<evidence type="ECO:0000313" key="15">
    <source>
        <dbReference type="Proteomes" id="UP000033072"/>
    </source>
</evidence>
<dbReference type="GO" id="GO:0004834">
    <property type="term" value="F:tryptophan synthase activity"/>
    <property type="evidence" value="ECO:0007669"/>
    <property type="project" value="UniProtKB-UniRule"/>
</dbReference>
<comment type="subunit">
    <text evidence="5 12">Tetramer of two alpha and two beta chains.</text>
</comment>
<evidence type="ECO:0000256" key="6">
    <source>
        <dbReference type="ARBA" id="ARBA00022605"/>
    </source>
</evidence>
<comment type="cofactor">
    <cofactor evidence="1 12">
        <name>pyridoxal 5'-phosphate</name>
        <dbReference type="ChEBI" id="CHEBI:597326"/>
    </cofactor>
</comment>
<dbReference type="PATRIC" id="fig|1434111.4.peg.2338"/>
<dbReference type="HAMAP" id="MF_00133">
    <property type="entry name" value="Trp_synth_beta"/>
    <property type="match status" value="1"/>
</dbReference>
<dbReference type="SUPFAM" id="SSF53686">
    <property type="entry name" value="Tryptophan synthase beta subunit-like PLP-dependent enzymes"/>
    <property type="match status" value="1"/>
</dbReference>
<gene>
    <name evidence="12" type="primary">trpB</name>
    <name evidence="14" type="ORF">MSLAZ_1784</name>
</gene>
<evidence type="ECO:0000256" key="8">
    <source>
        <dbReference type="ARBA" id="ARBA00022898"/>
    </source>
</evidence>
<keyword evidence="6 12" id="KW-0028">Amino-acid biosynthesis</keyword>
<dbReference type="AlphaFoldDB" id="A0A0E3WRT7"/>
<evidence type="ECO:0000256" key="9">
    <source>
        <dbReference type="ARBA" id="ARBA00023141"/>
    </source>
</evidence>
<dbReference type="UniPathway" id="UPA00035">
    <property type="reaction ID" value="UER00044"/>
</dbReference>
<dbReference type="FunFam" id="3.40.50.1100:FF:000001">
    <property type="entry name" value="Tryptophan synthase beta chain"/>
    <property type="match status" value="1"/>
</dbReference>
<protein>
    <recommendedName>
        <fullName evidence="12">Tryptophan synthase beta chain</fullName>
        <ecNumber evidence="12">4.2.1.20</ecNumber>
    </recommendedName>
</protein>
<keyword evidence="10 12" id="KW-0456">Lyase</keyword>
<comment type="similarity">
    <text evidence="4 12">Belongs to the TrpB family.</text>
</comment>
<dbReference type="PIRSF" id="PIRSF001413">
    <property type="entry name" value="Trp_syn_beta"/>
    <property type="match status" value="1"/>
</dbReference>
<sequence>MKIRLKNPLSFQNEILTKFCIIISQRTGSGIKKSEITKSEITKSEITKSEITKSGIKKSGNQKSGNQKSGYKGVIKLTGTKVSEPQVKGKYGKYGGQYVPEVLMPALEELEEGYERYKNDPEFLAELDHYLRDFGGRETPLYFARNLSKKYGTKVYLKREDLVHGGAHKLNNALGQALLAKFMGKTRLIAETGAGQHGTATAMVGATLGFETIVYMGAKDIKRQQMNAYRMEIMGTEVKAVETGSKTLKDAINEAMRDWVTNIGNTHYLIGSVVGPHPYPMIVRDFQSVIGREIKEQAMEKEGRLPDSIIACAGGGSNAMGSFHPFIEDREVKLIAVEAGGKSLKCTEKAALHSASLCAGEEGILHGARTKVLQDKNGQILESESISAGLDYSGVGPELAYLSESGRVTARYVTDDEALEAFHELSRLEGIIPALESSHALAYLKKAAESGELGEFVVVNLSGRGDKDLETVLSLKRGI</sequence>
<keyword evidence="8 12" id="KW-0663">Pyridoxal phosphate</keyword>
<evidence type="ECO:0000256" key="2">
    <source>
        <dbReference type="ARBA" id="ARBA00002786"/>
    </source>
</evidence>
<dbReference type="HOGENOM" id="CLU_016734_3_1_2"/>
<dbReference type="NCBIfam" id="TIGR00263">
    <property type="entry name" value="trpB"/>
    <property type="match status" value="1"/>
</dbReference>
<name>A0A0E3WRT7_9EURY</name>
<dbReference type="InterPro" id="IPR036052">
    <property type="entry name" value="TrpB-like_PALP_sf"/>
</dbReference>
<dbReference type="PANTHER" id="PTHR48077:SF3">
    <property type="entry name" value="TRYPTOPHAN SYNTHASE"/>
    <property type="match status" value="1"/>
</dbReference>
<evidence type="ECO:0000256" key="1">
    <source>
        <dbReference type="ARBA" id="ARBA00001933"/>
    </source>
</evidence>
<dbReference type="GO" id="GO:0005737">
    <property type="term" value="C:cytoplasm"/>
    <property type="evidence" value="ECO:0007669"/>
    <property type="project" value="TreeGrafter"/>
</dbReference>
<dbReference type="KEGG" id="mls:MSLAZ_1784"/>
<keyword evidence="9 12" id="KW-0057">Aromatic amino acid biosynthesis</keyword>
<accession>A0A0E3WRT7</accession>
<dbReference type="Proteomes" id="UP000033072">
    <property type="component" value="Chromosome"/>
</dbReference>
<keyword evidence="15" id="KW-1185">Reference proteome</keyword>
<reference evidence="14 15" key="1">
    <citation type="submission" date="2014-07" db="EMBL/GenBank/DDBJ databases">
        <title>Methanogenic archaea and the global carbon cycle.</title>
        <authorList>
            <person name="Henriksen J.R."/>
            <person name="Luke J."/>
            <person name="Reinhart S."/>
            <person name="Benedict M.N."/>
            <person name="Youngblut N.D."/>
            <person name="Metcalf M.E."/>
            <person name="Whitaker R.J."/>
            <person name="Metcalf W.W."/>
        </authorList>
    </citation>
    <scope>NUCLEOTIDE SEQUENCE [LARGE SCALE GENOMIC DNA]</scope>
    <source>
        <strain evidence="14 15">Z-7289</strain>
    </source>
</reference>
<evidence type="ECO:0000256" key="11">
    <source>
        <dbReference type="ARBA" id="ARBA00049047"/>
    </source>
</evidence>
<comment type="pathway">
    <text evidence="3 12">Amino-acid biosynthesis; L-tryptophan biosynthesis; L-tryptophan from chorismate: step 5/5.</text>
</comment>
<dbReference type="InterPro" id="IPR001926">
    <property type="entry name" value="TrpB-like_PALP"/>
</dbReference>
<dbReference type="Pfam" id="PF00291">
    <property type="entry name" value="PALP"/>
    <property type="match status" value="1"/>
</dbReference>
<comment type="catalytic activity">
    <reaction evidence="11 12">
        <text>(1S,2R)-1-C-(indol-3-yl)glycerol 3-phosphate + L-serine = D-glyceraldehyde 3-phosphate + L-tryptophan + H2O</text>
        <dbReference type="Rhea" id="RHEA:10532"/>
        <dbReference type="ChEBI" id="CHEBI:15377"/>
        <dbReference type="ChEBI" id="CHEBI:33384"/>
        <dbReference type="ChEBI" id="CHEBI:57912"/>
        <dbReference type="ChEBI" id="CHEBI:58866"/>
        <dbReference type="ChEBI" id="CHEBI:59776"/>
        <dbReference type="EC" id="4.2.1.20"/>
    </reaction>
</comment>
<evidence type="ECO:0000256" key="3">
    <source>
        <dbReference type="ARBA" id="ARBA00004733"/>
    </source>
</evidence>
<organism evidence="14 15">
    <name type="scientific">Methanosarcina lacustris Z-7289</name>
    <dbReference type="NCBI Taxonomy" id="1434111"/>
    <lineage>
        <taxon>Archaea</taxon>
        <taxon>Methanobacteriati</taxon>
        <taxon>Methanobacteriota</taxon>
        <taxon>Stenosarchaea group</taxon>
        <taxon>Methanomicrobia</taxon>
        <taxon>Methanosarcinales</taxon>
        <taxon>Methanosarcinaceae</taxon>
        <taxon>Methanosarcina</taxon>
    </lineage>
</organism>
<dbReference type="CDD" id="cd06446">
    <property type="entry name" value="Trp-synth_B"/>
    <property type="match status" value="1"/>
</dbReference>
<dbReference type="Gene3D" id="3.40.50.1100">
    <property type="match status" value="2"/>
</dbReference>
<dbReference type="InterPro" id="IPR006653">
    <property type="entry name" value="Trp_synth_b_CS"/>
</dbReference>
<evidence type="ECO:0000256" key="5">
    <source>
        <dbReference type="ARBA" id="ARBA00011270"/>
    </source>
</evidence>
<dbReference type="STRING" id="1434111.MSLAZ_1784"/>
<evidence type="ECO:0000256" key="12">
    <source>
        <dbReference type="HAMAP-Rule" id="MF_00133"/>
    </source>
</evidence>
<proteinExistence type="inferred from homology"/>
<dbReference type="InterPro" id="IPR023026">
    <property type="entry name" value="Trp_synth_beta/beta-like"/>
</dbReference>
<evidence type="ECO:0000313" key="14">
    <source>
        <dbReference type="EMBL" id="AKB75045.1"/>
    </source>
</evidence>
<evidence type="ECO:0000256" key="10">
    <source>
        <dbReference type="ARBA" id="ARBA00023239"/>
    </source>
</evidence>
<keyword evidence="7 12" id="KW-0822">Tryptophan biosynthesis</keyword>